<gene>
    <name evidence="1" type="ORF">A2U01_0016914</name>
</gene>
<accession>A0A392N845</accession>
<protein>
    <submittedName>
        <fullName evidence="1">Disease resistance protein</fullName>
    </submittedName>
</protein>
<dbReference type="AlphaFoldDB" id="A0A392N845"/>
<feature type="non-terminal residue" evidence="1">
    <location>
        <position position="155"/>
    </location>
</feature>
<keyword evidence="2" id="KW-1185">Reference proteome</keyword>
<name>A0A392N845_9FABA</name>
<proteinExistence type="predicted"/>
<reference evidence="1 2" key="1">
    <citation type="journal article" date="2018" name="Front. Plant Sci.">
        <title>Red Clover (Trifolium pratense) and Zigzag Clover (T. medium) - A Picture of Genomic Similarities and Differences.</title>
        <authorList>
            <person name="Dluhosova J."/>
            <person name="Istvanek J."/>
            <person name="Nedelnik J."/>
            <person name="Repkova J."/>
        </authorList>
    </citation>
    <scope>NUCLEOTIDE SEQUENCE [LARGE SCALE GENOMIC DNA]</scope>
    <source>
        <strain evidence="2">cv. 10/8</strain>
        <tissue evidence="1">Leaf</tissue>
    </source>
</reference>
<sequence length="155" mass="17630">MASASSSAVQNPLNPLGLPQIVTIGKSLLLTGNVMQFNESLLKFCYDKMVDFESLKANNFDVEELFLNQGWKRMEVEQVVLKDPSLQGKTREQMGLKEYKGTKIRSNIAGLDVTITKAHFAKLLSLEDKGKKISDYKNEVYYREAIKKELYEDDE</sequence>
<comment type="caution">
    <text evidence="1">The sequence shown here is derived from an EMBL/GenBank/DDBJ whole genome shotgun (WGS) entry which is preliminary data.</text>
</comment>
<evidence type="ECO:0000313" key="2">
    <source>
        <dbReference type="Proteomes" id="UP000265520"/>
    </source>
</evidence>
<evidence type="ECO:0000313" key="1">
    <source>
        <dbReference type="EMBL" id="MCH95931.1"/>
    </source>
</evidence>
<dbReference type="EMBL" id="LXQA010031103">
    <property type="protein sequence ID" value="MCH95931.1"/>
    <property type="molecule type" value="Genomic_DNA"/>
</dbReference>
<organism evidence="1 2">
    <name type="scientific">Trifolium medium</name>
    <dbReference type="NCBI Taxonomy" id="97028"/>
    <lineage>
        <taxon>Eukaryota</taxon>
        <taxon>Viridiplantae</taxon>
        <taxon>Streptophyta</taxon>
        <taxon>Embryophyta</taxon>
        <taxon>Tracheophyta</taxon>
        <taxon>Spermatophyta</taxon>
        <taxon>Magnoliopsida</taxon>
        <taxon>eudicotyledons</taxon>
        <taxon>Gunneridae</taxon>
        <taxon>Pentapetalae</taxon>
        <taxon>rosids</taxon>
        <taxon>fabids</taxon>
        <taxon>Fabales</taxon>
        <taxon>Fabaceae</taxon>
        <taxon>Papilionoideae</taxon>
        <taxon>50 kb inversion clade</taxon>
        <taxon>NPAAA clade</taxon>
        <taxon>Hologalegina</taxon>
        <taxon>IRL clade</taxon>
        <taxon>Trifolieae</taxon>
        <taxon>Trifolium</taxon>
    </lineage>
</organism>
<dbReference type="Proteomes" id="UP000265520">
    <property type="component" value="Unassembled WGS sequence"/>
</dbReference>